<dbReference type="UniPathway" id="UPA00591">
    <property type="reaction ID" value="UER00648"/>
</dbReference>
<dbReference type="eggNOG" id="COG0634">
    <property type="taxonomic scope" value="Bacteria"/>
</dbReference>
<sequence length="179" mass="20526">MPYVSIKGKKLKLLIDEERIKSRVKELATSIETDMGESFIAVGLLKGSFIFLADLIRHINLPVKVDFMWVSSYGSKTISEGHIRILRDLSMDIENQKVLLVDDILDTGYTLKEIKQILMLRKPKVLKTCVLLDKYERRKVDVEVDYTGFRVPDAFLVGYGLDWDEEGRNLRGIYAVEGL</sequence>
<evidence type="ECO:0000256" key="8">
    <source>
        <dbReference type="ARBA" id="ARBA00022679"/>
    </source>
</evidence>
<dbReference type="GO" id="GO:0006178">
    <property type="term" value="P:guanine salvage"/>
    <property type="evidence" value="ECO:0007669"/>
    <property type="project" value="TreeGrafter"/>
</dbReference>
<dbReference type="FunFam" id="3.40.50.2020:FF:000006">
    <property type="entry name" value="Hypoxanthine phosphoribosyltransferase"/>
    <property type="match status" value="1"/>
</dbReference>
<dbReference type="InterPro" id="IPR050408">
    <property type="entry name" value="HGPRT"/>
</dbReference>
<dbReference type="GO" id="GO:0046100">
    <property type="term" value="P:hypoxanthine metabolic process"/>
    <property type="evidence" value="ECO:0007669"/>
    <property type="project" value="TreeGrafter"/>
</dbReference>
<comment type="cofactor">
    <cofactor evidence="1 15">
        <name>Mg(2+)</name>
        <dbReference type="ChEBI" id="CHEBI:18420"/>
    </cofactor>
</comment>
<evidence type="ECO:0000256" key="11">
    <source>
        <dbReference type="ARBA" id="ARBA00022741"/>
    </source>
</evidence>
<evidence type="ECO:0000256" key="9">
    <source>
        <dbReference type="ARBA" id="ARBA00022723"/>
    </source>
</evidence>
<keyword evidence="12 15" id="KW-0460">Magnesium</keyword>
<dbReference type="GO" id="GO:0005829">
    <property type="term" value="C:cytosol"/>
    <property type="evidence" value="ECO:0007669"/>
    <property type="project" value="TreeGrafter"/>
</dbReference>
<evidence type="ECO:0000256" key="10">
    <source>
        <dbReference type="ARBA" id="ARBA00022726"/>
    </source>
</evidence>
<dbReference type="EMBL" id="AP011112">
    <property type="protein sequence ID" value="BAI68820.1"/>
    <property type="molecule type" value="Genomic_DNA"/>
</dbReference>
<evidence type="ECO:0000256" key="12">
    <source>
        <dbReference type="ARBA" id="ARBA00022842"/>
    </source>
</evidence>
<dbReference type="GO" id="GO:0000287">
    <property type="term" value="F:magnesium ion binding"/>
    <property type="evidence" value="ECO:0007669"/>
    <property type="project" value="TreeGrafter"/>
</dbReference>
<dbReference type="InterPro" id="IPR000836">
    <property type="entry name" value="PRTase_dom"/>
</dbReference>
<evidence type="ECO:0000256" key="3">
    <source>
        <dbReference type="ARBA" id="ARBA00004669"/>
    </source>
</evidence>
<dbReference type="STRING" id="608538.HTH_0354"/>
<keyword evidence="7 15" id="KW-0328">Glycosyltransferase</keyword>
<dbReference type="KEGG" id="hth:HTH_0354"/>
<keyword evidence="18" id="KW-1185">Reference proteome</keyword>
<comment type="similarity">
    <text evidence="4 15">Belongs to the purine/pyrimidine phosphoribosyltransferase family.</text>
</comment>
<feature type="domain" description="Phosphoribosyltransferase" evidence="16">
    <location>
        <begin position="18"/>
        <end position="162"/>
    </location>
</feature>
<dbReference type="CDD" id="cd06223">
    <property type="entry name" value="PRTases_typeI"/>
    <property type="match status" value="1"/>
</dbReference>
<dbReference type="GO" id="GO:0006166">
    <property type="term" value="P:purine ribonucleoside salvage"/>
    <property type="evidence" value="ECO:0007669"/>
    <property type="project" value="UniProtKB-KW"/>
</dbReference>
<dbReference type="GO" id="GO:0000166">
    <property type="term" value="F:nucleotide binding"/>
    <property type="evidence" value="ECO:0007669"/>
    <property type="project" value="UniProtKB-KW"/>
</dbReference>
<dbReference type="PATRIC" id="fig|608538.5.peg.354"/>
<evidence type="ECO:0000256" key="1">
    <source>
        <dbReference type="ARBA" id="ARBA00001946"/>
    </source>
</evidence>
<evidence type="ECO:0000256" key="2">
    <source>
        <dbReference type="ARBA" id="ARBA00004496"/>
    </source>
</evidence>
<keyword evidence="9 15" id="KW-0479">Metal-binding</keyword>
<comment type="pathway">
    <text evidence="3 15">Purine metabolism; IMP biosynthesis via salvage pathway; IMP from hypoxanthine: step 1/1.</text>
</comment>
<evidence type="ECO:0000256" key="4">
    <source>
        <dbReference type="ARBA" id="ARBA00008391"/>
    </source>
</evidence>
<dbReference type="NCBIfam" id="TIGR01203">
    <property type="entry name" value="HGPRTase"/>
    <property type="match status" value="1"/>
</dbReference>
<dbReference type="PANTHER" id="PTHR43340">
    <property type="entry name" value="HYPOXANTHINE-GUANINE PHOSPHORIBOSYLTRANSFERASE"/>
    <property type="match status" value="1"/>
</dbReference>
<dbReference type="InterPro" id="IPR029057">
    <property type="entry name" value="PRTase-like"/>
</dbReference>
<dbReference type="InterPro" id="IPR005904">
    <property type="entry name" value="Hxn_phspho_trans"/>
</dbReference>
<dbReference type="AlphaFoldDB" id="D3DG68"/>
<dbReference type="SUPFAM" id="SSF53271">
    <property type="entry name" value="PRTase-like"/>
    <property type="match status" value="1"/>
</dbReference>
<dbReference type="EC" id="2.4.2.8" evidence="5 15"/>
<comment type="catalytic activity">
    <reaction evidence="13">
        <text>GMP + diphosphate = guanine + 5-phospho-alpha-D-ribose 1-diphosphate</text>
        <dbReference type="Rhea" id="RHEA:25424"/>
        <dbReference type="ChEBI" id="CHEBI:16235"/>
        <dbReference type="ChEBI" id="CHEBI:33019"/>
        <dbReference type="ChEBI" id="CHEBI:58017"/>
        <dbReference type="ChEBI" id="CHEBI:58115"/>
        <dbReference type="EC" id="2.4.2.8"/>
    </reaction>
    <physiologicalReaction direction="right-to-left" evidence="13">
        <dbReference type="Rhea" id="RHEA:25426"/>
    </physiologicalReaction>
</comment>
<dbReference type="OrthoDB" id="9802824at2"/>
<evidence type="ECO:0000256" key="5">
    <source>
        <dbReference type="ARBA" id="ARBA00011895"/>
    </source>
</evidence>
<comment type="subcellular location">
    <subcellularLocation>
        <location evidence="2 15">Cytoplasm</location>
    </subcellularLocation>
</comment>
<keyword evidence="8 15" id="KW-0808">Transferase</keyword>
<dbReference type="RefSeq" id="WP_012963003.1">
    <property type="nucleotide sequence ID" value="NC_013799.1"/>
</dbReference>
<evidence type="ECO:0000313" key="17">
    <source>
        <dbReference type="EMBL" id="BAI68820.1"/>
    </source>
</evidence>
<reference evidence="17 18" key="1">
    <citation type="journal article" date="2010" name="J. Bacteriol.">
        <title>Complete genome sequence of the thermophilic, obligately chemolithoautotrophic hydrogen-oxidizing bacterium Hydrogenobacter thermophilus TK-6.</title>
        <authorList>
            <person name="Arai H."/>
            <person name="Kanbe H."/>
            <person name="Ishii M."/>
            <person name="Igarashi Y."/>
        </authorList>
    </citation>
    <scope>NUCLEOTIDE SEQUENCE [LARGE SCALE GENOMIC DNA]</scope>
    <source>
        <strain evidence="18">DSM 6534 / IAM 12695 / TK-6 [Tokyo]</strain>
    </source>
</reference>
<evidence type="ECO:0000256" key="15">
    <source>
        <dbReference type="RuleBase" id="RU364099"/>
    </source>
</evidence>
<protein>
    <recommendedName>
        <fullName evidence="5 15">Hypoxanthine phosphoribosyltransferase</fullName>
        <ecNumber evidence="5 15">2.4.2.8</ecNumber>
    </recommendedName>
</protein>
<dbReference type="GO" id="GO:0004422">
    <property type="term" value="F:hypoxanthine phosphoribosyltransferase activity"/>
    <property type="evidence" value="ECO:0007669"/>
    <property type="project" value="InterPro"/>
</dbReference>
<dbReference type="Proteomes" id="UP000002574">
    <property type="component" value="Chromosome"/>
</dbReference>
<dbReference type="PANTHER" id="PTHR43340:SF1">
    <property type="entry name" value="HYPOXANTHINE PHOSPHORIBOSYLTRANSFERASE"/>
    <property type="match status" value="1"/>
</dbReference>
<dbReference type="Gene3D" id="3.40.50.2020">
    <property type="match status" value="1"/>
</dbReference>
<dbReference type="GO" id="GO:0032264">
    <property type="term" value="P:IMP salvage"/>
    <property type="evidence" value="ECO:0007669"/>
    <property type="project" value="UniProtKB-UniPathway"/>
</dbReference>
<keyword evidence="6 15" id="KW-0963">Cytoplasm</keyword>
<comment type="catalytic activity">
    <reaction evidence="14">
        <text>IMP + diphosphate = hypoxanthine + 5-phospho-alpha-D-ribose 1-diphosphate</text>
        <dbReference type="Rhea" id="RHEA:17973"/>
        <dbReference type="ChEBI" id="CHEBI:17368"/>
        <dbReference type="ChEBI" id="CHEBI:33019"/>
        <dbReference type="ChEBI" id="CHEBI:58017"/>
        <dbReference type="ChEBI" id="CHEBI:58053"/>
        <dbReference type="EC" id="2.4.2.8"/>
    </reaction>
    <physiologicalReaction direction="right-to-left" evidence="14">
        <dbReference type="Rhea" id="RHEA:17975"/>
    </physiologicalReaction>
</comment>
<organism evidence="17 18">
    <name type="scientific">Hydrogenobacter thermophilus (strain DSM 6534 / IAM 12695 / TK-6)</name>
    <dbReference type="NCBI Taxonomy" id="608538"/>
    <lineage>
        <taxon>Bacteria</taxon>
        <taxon>Pseudomonadati</taxon>
        <taxon>Aquificota</taxon>
        <taxon>Aquificia</taxon>
        <taxon>Aquificales</taxon>
        <taxon>Aquificaceae</taxon>
        <taxon>Hydrogenobacter</taxon>
    </lineage>
</organism>
<name>D3DG68_HYDTT</name>
<evidence type="ECO:0000256" key="14">
    <source>
        <dbReference type="ARBA" id="ARBA00049402"/>
    </source>
</evidence>
<gene>
    <name evidence="17" type="primary">hpt</name>
    <name evidence="17" type="ordered locus">HTH_0354</name>
</gene>
<evidence type="ECO:0000259" key="16">
    <source>
        <dbReference type="Pfam" id="PF00156"/>
    </source>
</evidence>
<keyword evidence="10 15" id="KW-0660">Purine salvage</keyword>
<evidence type="ECO:0000256" key="6">
    <source>
        <dbReference type="ARBA" id="ARBA00022490"/>
    </source>
</evidence>
<dbReference type="Pfam" id="PF00156">
    <property type="entry name" value="Pribosyltran"/>
    <property type="match status" value="1"/>
</dbReference>
<evidence type="ECO:0000313" key="18">
    <source>
        <dbReference type="Proteomes" id="UP000002574"/>
    </source>
</evidence>
<evidence type="ECO:0000256" key="7">
    <source>
        <dbReference type="ARBA" id="ARBA00022676"/>
    </source>
</evidence>
<proteinExistence type="inferred from homology"/>
<dbReference type="GO" id="GO:0052657">
    <property type="term" value="F:guanine phosphoribosyltransferase activity"/>
    <property type="evidence" value="ECO:0007669"/>
    <property type="project" value="RHEA"/>
</dbReference>
<dbReference type="GO" id="GO:0032263">
    <property type="term" value="P:GMP salvage"/>
    <property type="evidence" value="ECO:0007669"/>
    <property type="project" value="TreeGrafter"/>
</dbReference>
<evidence type="ECO:0000256" key="13">
    <source>
        <dbReference type="ARBA" id="ARBA00048811"/>
    </source>
</evidence>
<accession>D3DG68</accession>
<dbReference type="KEGG" id="hte:Hydth_0352"/>
<keyword evidence="11 15" id="KW-0547">Nucleotide-binding</keyword>